<evidence type="ECO:0000256" key="4">
    <source>
        <dbReference type="ARBA" id="ARBA00022741"/>
    </source>
</evidence>
<feature type="region of interest" description="Disordered" evidence="8">
    <location>
        <begin position="214"/>
        <end position="447"/>
    </location>
</feature>
<feature type="compositionally biased region" description="Basic and acidic residues" evidence="8">
    <location>
        <begin position="235"/>
        <end position="262"/>
    </location>
</feature>
<reference evidence="11" key="1">
    <citation type="submission" date="2025-08" db="UniProtKB">
        <authorList>
            <consortium name="RefSeq"/>
        </authorList>
    </citation>
    <scope>IDENTIFICATION</scope>
    <source>
        <tissue evidence="11">Blood</tissue>
    </source>
</reference>
<comment type="similarity">
    <text evidence="1">Belongs to the protein kinase superfamily. CAMK Ser/Thr protein kinase family.</text>
</comment>
<protein>
    <submittedName>
        <fullName evidence="11">Myosin light chain kinase family member 4 isoform X1</fullName>
    </submittedName>
</protein>
<feature type="compositionally biased region" description="Basic and acidic residues" evidence="8">
    <location>
        <begin position="304"/>
        <end position="333"/>
    </location>
</feature>
<keyword evidence="4 7" id="KW-0547">Nucleotide-binding</keyword>
<dbReference type="InterPro" id="IPR017441">
    <property type="entry name" value="Protein_kinase_ATP_BS"/>
</dbReference>
<dbReference type="AlphaFoldDB" id="A0AA97L648"/>
<sequence length="761" mass="85577">MTTSSKKPSSVVNSLAKIFDPNSLQNQRLSAEENLPAPHSSDKNLSFPENVSGLDMKFASLGQKIDKILNVQDGVLQKLECVSQEIFCMEKEIEKLKGKRRGSGPSIITSESPSNFDVKMLCVEINNKLADMSKNTEQQAKKLDGLEQVVLGVQQVVGCLVEKLKTSKINGLLRRDEIPRKLLRVGGYLRKDKSSNLFRMQTFSDKKDALFSKRKEKEKSYLTTKGTKSMKKKKPPDSSDESDKTEPYTHTEKVHKLNKENTSHSWKNVLQKTEKSQGEAHAMDDASKKASDHDIKGDSLGFVMKHEVPEENEKKVEVEIKGRDADSADEMKVPETTSYSEDTAEDLEDPSKTEGQLVKHIGSEKSSSSSSVKEEQNGSSKRRVNDEGLTKDDNKKSRVDTASAGGGHSSEGWAELNDAELALEKTEKSDSATDESENNQEPSIGDINVTIDDCQSPPAPFDHRIVSAKRIGINSFYHVHKRDILGGGRFGQVHRCEEKSTGLKLAAKIIKARGIKEKDEVKNEINVMNQLNHVNLIQLYDAFESKNDIVLVMEYVEGGELFDRIIDDSYNLSEMDTILFIKQICEGIQYMHQMYILHLDLKPENILCVNREANKIKIIDFGLARRYKPREKLKVNFGTPEFLAPEVVNYDFVSFPTDMWSIGVIAYMLLSGLSPFLGDDDNETLNNILACRFDFEDEEFQNVSEEAKDFITKLLIKEKGWRISATATLKHPWLSDQKLHCRLLSQKKAKGSSRSQEPVAP</sequence>
<feature type="compositionally biased region" description="Basic and acidic residues" evidence="8">
    <location>
        <begin position="422"/>
        <end position="431"/>
    </location>
</feature>
<evidence type="ECO:0000256" key="3">
    <source>
        <dbReference type="ARBA" id="ARBA00022679"/>
    </source>
</evidence>
<feature type="compositionally biased region" description="Basic and acidic residues" evidence="8">
    <location>
        <begin position="272"/>
        <end position="297"/>
    </location>
</feature>
<keyword evidence="6 7" id="KW-0067">ATP-binding</keyword>
<dbReference type="GeneID" id="129333485"/>
<dbReference type="KEGG" id="emc:129333485"/>
<evidence type="ECO:0000313" key="10">
    <source>
        <dbReference type="Proteomes" id="UP001190640"/>
    </source>
</evidence>
<dbReference type="Gene3D" id="3.30.200.20">
    <property type="entry name" value="Phosphorylase Kinase, domain 1"/>
    <property type="match status" value="1"/>
</dbReference>
<keyword evidence="3" id="KW-0808">Transferase</keyword>
<dbReference type="InterPro" id="IPR011009">
    <property type="entry name" value="Kinase-like_dom_sf"/>
</dbReference>
<dbReference type="PROSITE" id="PS00107">
    <property type="entry name" value="PROTEIN_KINASE_ATP"/>
    <property type="match status" value="1"/>
</dbReference>
<name>A0AA97L648_EUBMA</name>
<dbReference type="InterPro" id="IPR000719">
    <property type="entry name" value="Prot_kinase_dom"/>
</dbReference>
<evidence type="ECO:0000256" key="2">
    <source>
        <dbReference type="ARBA" id="ARBA00022527"/>
    </source>
</evidence>
<keyword evidence="2" id="KW-0723">Serine/threonine-protein kinase</keyword>
<accession>A0AA97L648</accession>
<dbReference type="Pfam" id="PF00069">
    <property type="entry name" value="Pkinase"/>
    <property type="match status" value="1"/>
</dbReference>
<evidence type="ECO:0000259" key="9">
    <source>
        <dbReference type="PROSITE" id="PS50011"/>
    </source>
</evidence>
<evidence type="ECO:0000256" key="5">
    <source>
        <dbReference type="ARBA" id="ARBA00022777"/>
    </source>
</evidence>
<dbReference type="PANTHER" id="PTHR24347">
    <property type="entry name" value="SERINE/THREONINE-PROTEIN KINASE"/>
    <property type="match status" value="1"/>
</dbReference>
<feature type="compositionally biased region" description="Basic and acidic residues" evidence="8">
    <location>
        <begin position="383"/>
        <end position="399"/>
    </location>
</feature>
<organism evidence="10 11">
    <name type="scientific">Eublepharis macularius</name>
    <name type="common">Leopard gecko</name>
    <name type="synonym">Cyrtodactylus macularius</name>
    <dbReference type="NCBI Taxonomy" id="481883"/>
    <lineage>
        <taxon>Eukaryota</taxon>
        <taxon>Metazoa</taxon>
        <taxon>Chordata</taxon>
        <taxon>Craniata</taxon>
        <taxon>Vertebrata</taxon>
        <taxon>Euteleostomi</taxon>
        <taxon>Lepidosauria</taxon>
        <taxon>Squamata</taxon>
        <taxon>Bifurcata</taxon>
        <taxon>Gekkota</taxon>
        <taxon>Eublepharidae</taxon>
        <taxon>Eublepharinae</taxon>
        <taxon>Eublepharis</taxon>
    </lineage>
</organism>
<dbReference type="RefSeq" id="XP_054841157.1">
    <property type="nucleotide sequence ID" value="XM_054985182.1"/>
</dbReference>
<evidence type="ECO:0000313" key="11">
    <source>
        <dbReference type="RefSeq" id="XP_054841157.1"/>
    </source>
</evidence>
<gene>
    <name evidence="11" type="primary">MYLK4</name>
</gene>
<dbReference type="GO" id="GO:0005524">
    <property type="term" value="F:ATP binding"/>
    <property type="evidence" value="ECO:0007669"/>
    <property type="project" value="UniProtKB-UniRule"/>
</dbReference>
<feature type="binding site" evidence="7">
    <location>
        <position position="508"/>
    </location>
    <ligand>
        <name>ATP</name>
        <dbReference type="ChEBI" id="CHEBI:30616"/>
    </ligand>
</feature>
<dbReference type="InterPro" id="IPR008271">
    <property type="entry name" value="Ser/Thr_kinase_AS"/>
</dbReference>
<dbReference type="PROSITE" id="PS50011">
    <property type="entry name" value="PROTEIN_KINASE_DOM"/>
    <property type="match status" value="1"/>
</dbReference>
<dbReference type="Gene3D" id="1.10.510.10">
    <property type="entry name" value="Transferase(Phosphotransferase) domain 1"/>
    <property type="match status" value="1"/>
</dbReference>
<dbReference type="GO" id="GO:0004674">
    <property type="term" value="F:protein serine/threonine kinase activity"/>
    <property type="evidence" value="ECO:0007669"/>
    <property type="project" value="UniProtKB-KW"/>
</dbReference>
<dbReference type="SMART" id="SM00220">
    <property type="entry name" value="S_TKc"/>
    <property type="match status" value="1"/>
</dbReference>
<evidence type="ECO:0000256" key="8">
    <source>
        <dbReference type="SAM" id="MobiDB-lite"/>
    </source>
</evidence>
<dbReference type="CTD" id="340156"/>
<keyword evidence="10" id="KW-1185">Reference proteome</keyword>
<proteinExistence type="inferred from homology"/>
<dbReference type="FunFam" id="1.10.510.10:FF:000135">
    <property type="entry name" value="Putative myosin light chain kinase 3"/>
    <property type="match status" value="1"/>
</dbReference>
<evidence type="ECO:0000256" key="1">
    <source>
        <dbReference type="ARBA" id="ARBA00006692"/>
    </source>
</evidence>
<dbReference type="PROSITE" id="PS00108">
    <property type="entry name" value="PROTEIN_KINASE_ST"/>
    <property type="match status" value="1"/>
</dbReference>
<dbReference type="Proteomes" id="UP001190640">
    <property type="component" value="Chromosome 7"/>
</dbReference>
<dbReference type="FunFam" id="3.30.200.20:FF:000196">
    <property type="entry name" value="Myosin light chain kinase family, member 4"/>
    <property type="match status" value="1"/>
</dbReference>
<feature type="domain" description="Protein kinase" evidence="9">
    <location>
        <begin position="479"/>
        <end position="734"/>
    </location>
</feature>
<dbReference type="CDD" id="cd14193">
    <property type="entry name" value="STKc_MLCK4"/>
    <property type="match status" value="1"/>
</dbReference>
<dbReference type="SUPFAM" id="SSF56112">
    <property type="entry name" value="Protein kinase-like (PK-like)"/>
    <property type="match status" value="1"/>
</dbReference>
<evidence type="ECO:0000256" key="6">
    <source>
        <dbReference type="ARBA" id="ARBA00022840"/>
    </source>
</evidence>
<evidence type="ECO:0000256" key="7">
    <source>
        <dbReference type="PROSITE-ProRule" id="PRU10141"/>
    </source>
</evidence>
<keyword evidence="5 11" id="KW-0418">Kinase</keyword>